<feature type="transmembrane region" description="Helical" evidence="9">
    <location>
        <begin position="498"/>
        <end position="521"/>
    </location>
</feature>
<evidence type="ECO:0000256" key="2">
    <source>
        <dbReference type="ARBA" id="ARBA00009598"/>
    </source>
</evidence>
<protein>
    <recommendedName>
        <fullName evidence="10">Major facilitator superfamily (MFS) profile domain-containing protein</fullName>
    </recommendedName>
</protein>
<dbReference type="InterPro" id="IPR011701">
    <property type="entry name" value="MFS"/>
</dbReference>
<comment type="caution">
    <text evidence="11">The sequence shown here is derived from an EMBL/GenBank/DDBJ whole genome shotgun (WGS) entry which is preliminary data.</text>
</comment>
<feature type="domain" description="Major facilitator superfamily (MFS) profile" evidence="10">
    <location>
        <begin position="69"/>
        <end position="530"/>
    </location>
</feature>
<dbReference type="GO" id="GO:0005789">
    <property type="term" value="C:endoplasmic reticulum membrane"/>
    <property type="evidence" value="ECO:0007669"/>
    <property type="project" value="TreeGrafter"/>
</dbReference>
<keyword evidence="3" id="KW-0813">Transport</keyword>
<dbReference type="InterPro" id="IPR000849">
    <property type="entry name" value="Sugar_P_transporter"/>
</dbReference>
<evidence type="ECO:0000256" key="6">
    <source>
        <dbReference type="ARBA" id="ARBA00022989"/>
    </source>
</evidence>
<evidence type="ECO:0000313" key="12">
    <source>
        <dbReference type="Proteomes" id="UP001146120"/>
    </source>
</evidence>
<keyword evidence="6 9" id="KW-1133">Transmembrane helix</keyword>
<feature type="compositionally biased region" description="Polar residues" evidence="8">
    <location>
        <begin position="33"/>
        <end position="55"/>
    </location>
</feature>
<feature type="transmembrane region" description="Helical" evidence="9">
    <location>
        <begin position="238"/>
        <end position="258"/>
    </location>
</feature>
<comment type="subcellular location">
    <subcellularLocation>
        <location evidence="1">Membrane</location>
        <topology evidence="1">Multi-pass membrane protein</topology>
    </subcellularLocation>
</comment>
<proteinExistence type="inferred from homology"/>
<feature type="transmembrane region" description="Helical" evidence="9">
    <location>
        <begin position="214"/>
        <end position="231"/>
    </location>
</feature>
<dbReference type="SUPFAM" id="SSF103473">
    <property type="entry name" value="MFS general substrate transporter"/>
    <property type="match status" value="1"/>
</dbReference>
<evidence type="ECO:0000313" key="11">
    <source>
        <dbReference type="EMBL" id="DAZ93751.1"/>
    </source>
</evidence>
<evidence type="ECO:0000256" key="3">
    <source>
        <dbReference type="ARBA" id="ARBA00022448"/>
    </source>
</evidence>
<dbReference type="GO" id="GO:0022857">
    <property type="term" value="F:transmembrane transporter activity"/>
    <property type="evidence" value="ECO:0007669"/>
    <property type="project" value="InterPro"/>
</dbReference>
<name>A0AAV2YI11_9STRA</name>
<dbReference type="PANTHER" id="PTHR43184:SF12">
    <property type="entry name" value="SUGAR PHOSPHATE EXCHANGER 3"/>
    <property type="match status" value="1"/>
</dbReference>
<evidence type="ECO:0000256" key="4">
    <source>
        <dbReference type="ARBA" id="ARBA00022597"/>
    </source>
</evidence>
<feature type="region of interest" description="Disordered" evidence="8">
    <location>
        <begin position="1"/>
        <end position="58"/>
    </location>
</feature>
<sequence>MIVRLGARMDTTVAAEEAKPKPSEQHAPPARQSPINTDTQALSPEMNSLSSTAPRSSPVGGCCATKAGVFTLTFFSYVMFHASRKSFSAIKGEMSAEQWIHSSLYSKEQQAQMYGLLDTLFMAFYAVGLYISGILGDNYDLRKMIAGGMWCTAAIVLLFGLGAMAEIHALSFYAILWGLNGLIQSCGWPANVAVMYVTCCTTSVLGIWSGNACFGNIVGTALVATMFAWFDKTIAWKFSMVLAAFLVALHGTIIYIFLVPDPKDAPYRHEALENAKPDTVAKEMSPKVREISEEDTLLQTSPCCGSAGHSAGKGISFLDAWCIPGVIPYSLSYACLKSVNYALFFWLPFYLTVQLGLDNSTADYFSMLYDLGQIFGGFAGGYITDKMGVRSPVIVVISAIYCIHGSSVDVTAVLLVVSGFMLGGPANLISTAISADLGTHESIRGDASALSTVTGIIDGTGSVGAALVQYLVGYLAQCHKEPRGCDEHDPRCIQVCSWGPVFVLLEVGTLLACVCLTRLLYHELLIIRSRRQDAVRSN</sequence>
<accession>A0AAV2YI11</accession>
<evidence type="ECO:0000256" key="7">
    <source>
        <dbReference type="ARBA" id="ARBA00023136"/>
    </source>
</evidence>
<dbReference type="InterPro" id="IPR020846">
    <property type="entry name" value="MFS_dom"/>
</dbReference>
<keyword evidence="12" id="KW-1185">Reference proteome</keyword>
<dbReference type="Proteomes" id="UP001146120">
    <property type="component" value="Unassembled WGS sequence"/>
</dbReference>
<organism evidence="11 12">
    <name type="scientific">Lagenidium giganteum</name>
    <dbReference type="NCBI Taxonomy" id="4803"/>
    <lineage>
        <taxon>Eukaryota</taxon>
        <taxon>Sar</taxon>
        <taxon>Stramenopiles</taxon>
        <taxon>Oomycota</taxon>
        <taxon>Peronosporomycetes</taxon>
        <taxon>Pythiales</taxon>
        <taxon>Pythiaceae</taxon>
    </lineage>
</organism>
<gene>
    <name evidence="11" type="ORF">N0F65_007377</name>
</gene>
<dbReference type="Pfam" id="PF07690">
    <property type="entry name" value="MFS_1"/>
    <property type="match status" value="1"/>
</dbReference>
<evidence type="ECO:0000256" key="1">
    <source>
        <dbReference type="ARBA" id="ARBA00004141"/>
    </source>
</evidence>
<keyword evidence="7 9" id="KW-0472">Membrane</keyword>
<dbReference type="PIRSF" id="PIRSF002808">
    <property type="entry name" value="Hexose_phosphate_transp"/>
    <property type="match status" value="1"/>
</dbReference>
<keyword evidence="4" id="KW-0762">Sugar transport</keyword>
<dbReference type="PANTHER" id="PTHR43184">
    <property type="entry name" value="MAJOR FACILITATOR SUPERFAMILY TRANSPORTER 16, ISOFORM B"/>
    <property type="match status" value="1"/>
</dbReference>
<evidence type="ECO:0000256" key="5">
    <source>
        <dbReference type="ARBA" id="ARBA00022692"/>
    </source>
</evidence>
<evidence type="ECO:0000256" key="9">
    <source>
        <dbReference type="SAM" id="Phobius"/>
    </source>
</evidence>
<feature type="transmembrane region" description="Helical" evidence="9">
    <location>
        <begin position="114"/>
        <end position="135"/>
    </location>
</feature>
<feature type="transmembrane region" description="Helical" evidence="9">
    <location>
        <begin position="147"/>
        <end position="176"/>
    </location>
</feature>
<comment type="similarity">
    <text evidence="2">Belongs to the major facilitator superfamily. Organophosphate:Pi antiporter (OPA) (TC 2.A.1.4) family.</text>
</comment>
<keyword evidence="5 9" id="KW-0812">Transmembrane</keyword>
<evidence type="ECO:0000259" key="10">
    <source>
        <dbReference type="PROSITE" id="PS50850"/>
    </source>
</evidence>
<reference evidence="11" key="2">
    <citation type="journal article" date="2023" name="Microbiol Resour">
        <title>Decontamination and Annotation of the Draft Genome Sequence of the Oomycete Lagenidium giganteum ARSEF 373.</title>
        <authorList>
            <person name="Morgan W.R."/>
            <person name="Tartar A."/>
        </authorList>
    </citation>
    <scope>NUCLEOTIDE SEQUENCE</scope>
    <source>
        <strain evidence="11">ARSEF 373</strain>
    </source>
</reference>
<dbReference type="EMBL" id="DAKRPA010000295">
    <property type="protein sequence ID" value="DAZ93751.1"/>
    <property type="molecule type" value="Genomic_DNA"/>
</dbReference>
<dbReference type="AlphaFoldDB" id="A0AAV2YI11"/>
<dbReference type="PROSITE" id="PS50850">
    <property type="entry name" value="MFS"/>
    <property type="match status" value="1"/>
</dbReference>
<reference evidence="11" key="1">
    <citation type="submission" date="2022-11" db="EMBL/GenBank/DDBJ databases">
        <authorList>
            <person name="Morgan W.R."/>
            <person name="Tartar A."/>
        </authorList>
    </citation>
    <scope>NUCLEOTIDE SEQUENCE</scope>
    <source>
        <strain evidence="11">ARSEF 373</strain>
    </source>
</reference>
<dbReference type="Gene3D" id="1.20.1250.20">
    <property type="entry name" value="MFS general substrate transporter like domains"/>
    <property type="match status" value="2"/>
</dbReference>
<evidence type="ECO:0000256" key="8">
    <source>
        <dbReference type="SAM" id="MobiDB-lite"/>
    </source>
</evidence>
<dbReference type="InterPro" id="IPR036259">
    <property type="entry name" value="MFS_trans_sf"/>
</dbReference>